<dbReference type="EMBL" id="BMAW01112508">
    <property type="protein sequence ID" value="GFT52855.1"/>
    <property type="molecule type" value="Genomic_DNA"/>
</dbReference>
<gene>
    <name evidence="2" type="primary">NCL1_44102</name>
    <name evidence="2" type="ORF">NPIL_192351</name>
</gene>
<feature type="chain" id="PRO_5036443548" evidence="1">
    <location>
        <begin position="21"/>
        <end position="168"/>
    </location>
</feature>
<feature type="signal peptide" evidence="1">
    <location>
        <begin position="1"/>
        <end position="20"/>
    </location>
</feature>
<keyword evidence="1" id="KW-0732">Signal</keyword>
<dbReference type="AlphaFoldDB" id="A0A8X6P7U4"/>
<evidence type="ECO:0000256" key="1">
    <source>
        <dbReference type="SAM" id="SignalP"/>
    </source>
</evidence>
<organism evidence="2 3">
    <name type="scientific">Nephila pilipes</name>
    <name type="common">Giant wood spider</name>
    <name type="synonym">Nephila maculata</name>
    <dbReference type="NCBI Taxonomy" id="299642"/>
    <lineage>
        <taxon>Eukaryota</taxon>
        <taxon>Metazoa</taxon>
        <taxon>Ecdysozoa</taxon>
        <taxon>Arthropoda</taxon>
        <taxon>Chelicerata</taxon>
        <taxon>Arachnida</taxon>
        <taxon>Araneae</taxon>
        <taxon>Araneomorphae</taxon>
        <taxon>Entelegynae</taxon>
        <taxon>Araneoidea</taxon>
        <taxon>Nephilidae</taxon>
        <taxon>Nephila</taxon>
    </lineage>
</organism>
<feature type="non-terminal residue" evidence="2">
    <location>
        <position position="1"/>
    </location>
</feature>
<name>A0A8X6P7U4_NEPPI</name>
<reference evidence="2" key="1">
    <citation type="submission" date="2020-08" db="EMBL/GenBank/DDBJ databases">
        <title>Multicomponent nature underlies the extraordinary mechanical properties of spider dragline silk.</title>
        <authorList>
            <person name="Kono N."/>
            <person name="Nakamura H."/>
            <person name="Mori M."/>
            <person name="Yoshida Y."/>
            <person name="Ohtoshi R."/>
            <person name="Malay A.D."/>
            <person name="Moran D.A.P."/>
            <person name="Tomita M."/>
            <person name="Numata K."/>
            <person name="Arakawa K."/>
        </authorList>
    </citation>
    <scope>NUCLEOTIDE SEQUENCE</scope>
</reference>
<evidence type="ECO:0000313" key="2">
    <source>
        <dbReference type="EMBL" id="GFT52855.1"/>
    </source>
</evidence>
<accession>A0A8X6P7U4</accession>
<sequence>ITILFAALAAVHANALLGHGALISTGVSNRAQSRCFRKLAFGYGIKDGLGASNSRSETNEPGTRQCPAALIASPYPGPVALLLTPSSSSRCRCSVALCPGVYGEFLDTVPPSSLLPPQQLSYGGALGLGHGAVWTRLLLQLLHTEVSAAPRPCIRRALGLGLGKALIH</sequence>
<comment type="caution">
    <text evidence="2">The sequence shown here is derived from an EMBL/GenBank/DDBJ whole genome shotgun (WGS) entry which is preliminary data.</text>
</comment>
<keyword evidence="3" id="KW-1185">Reference proteome</keyword>
<proteinExistence type="predicted"/>
<dbReference type="Proteomes" id="UP000887013">
    <property type="component" value="Unassembled WGS sequence"/>
</dbReference>
<protein>
    <submittedName>
        <fullName evidence="2">Adult-specific rigid cuticular protein 15.7</fullName>
    </submittedName>
</protein>
<evidence type="ECO:0000313" key="3">
    <source>
        <dbReference type="Proteomes" id="UP000887013"/>
    </source>
</evidence>